<keyword evidence="3" id="KW-1185">Reference proteome</keyword>
<accession>A0ABX0NBE2</accession>
<sequence length="82" mass="8973">MGSPVNSDPATAEYVPTQVIAEFFKKQGFDGVVYKSRLGPGFNIALFDIDVADVANCQLYSVKSVEFSFAQEGRGYNVKKKS</sequence>
<feature type="domain" description="RES" evidence="1">
    <location>
        <begin position="10"/>
        <end position="58"/>
    </location>
</feature>
<name>A0ABX0NBE2_9BURK</name>
<protein>
    <submittedName>
        <fullName evidence="2">RES domain-containing protein</fullName>
    </submittedName>
</protein>
<evidence type="ECO:0000313" key="2">
    <source>
        <dbReference type="EMBL" id="NHZ82770.1"/>
    </source>
</evidence>
<comment type="caution">
    <text evidence="2">The sequence shown here is derived from an EMBL/GenBank/DDBJ whole genome shotgun (WGS) entry which is preliminary data.</text>
</comment>
<proteinExistence type="predicted"/>
<gene>
    <name evidence="2" type="ORF">F2P44_26335</name>
</gene>
<reference evidence="2 3" key="1">
    <citation type="submission" date="2019-10" db="EMBL/GenBank/DDBJ databases">
        <title>Taxonomy of Antarctic Massilia spp.: description of Massilia rubra sp. nov., Massilia aquatica sp. nov., Massilia mucilaginosa sp. nov., Massilia frigida sp. nov. isolated from streams, lakes and regoliths.</title>
        <authorList>
            <person name="Holochova P."/>
            <person name="Sedlacek I."/>
            <person name="Kralova S."/>
            <person name="Maslanova I."/>
            <person name="Busse H.-J."/>
            <person name="Stankova E."/>
            <person name="Vrbovska V."/>
            <person name="Kovarovic V."/>
            <person name="Bartak M."/>
            <person name="Svec P."/>
            <person name="Pantucek R."/>
        </authorList>
    </citation>
    <scope>NUCLEOTIDE SEQUENCE [LARGE SCALE GENOMIC DNA]</scope>
    <source>
        <strain evidence="2 3">CCM 8695</strain>
    </source>
</reference>
<dbReference type="Proteomes" id="UP000621455">
    <property type="component" value="Unassembled WGS sequence"/>
</dbReference>
<dbReference type="InterPro" id="IPR014914">
    <property type="entry name" value="RES_dom"/>
</dbReference>
<dbReference type="EMBL" id="WHJG01000037">
    <property type="protein sequence ID" value="NHZ82770.1"/>
    <property type="molecule type" value="Genomic_DNA"/>
</dbReference>
<evidence type="ECO:0000313" key="3">
    <source>
        <dbReference type="Proteomes" id="UP000621455"/>
    </source>
</evidence>
<dbReference type="RefSeq" id="WP_167091326.1">
    <property type="nucleotide sequence ID" value="NZ_WHJG01000037.1"/>
</dbReference>
<evidence type="ECO:0000259" key="1">
    <source>
        <dbReference type="Pfam" id="PF08808"/>
    </source>
</evidence>
<dbReference type="Pfam" id="PF08808">
    <property type="entry name" value="RES"/>
    <property type="match status" value="1"/>
</dbReference>
<organism evidence="2 3">
    <name type="scientific">Massilia frigida</name>
    <dbReference type="NCBI Taxonomy" id="2609281"/>
    <lineage>
        <taxon>Bacteria</taxon>
        <taxon>Pseudomonadati</taxon>
        <taxon>Pseudomonadota</taxon>
        <taxon>Betaproteobacteria</taxon>
        <taxon>Burkholderiales</taxon>
        <taxon>Oxalobacteraceae</taxon>
        <taxon>Telluria group</taxon>
        <taxon>Massilia</taxon>
    </lineage>
</organism>